<evidence type="ECO:0000256" key="5">
    <source>
        <dbReference type="ARBA" id="ARBA00022670"/>
    </source>
</evidence>
<dbReference type="InterPro" id="IPR019533">
    <property type="entry name" value="Peptidase_S26"/>
</dbReference>
<evidence type="ECO:0000256" key="6">
    <source>
        <dbReference type="ARBA" id="ARBA00022801"/>
    </source>
</evidence>
<dbReference type="GO" id="GO:0005886">
    <property type="term" value="C:plasma membrane"/>
    <property type="evidence" value="ECO:0007669"/>
    <property type="project" value="UniProtKB-SubCell"/>
</dbReference>
<evidence type="ECO:0000256" key="4">
    <source>
        <dbReference type="ARBA" id="ARBA00013208"/>
    </source>
</evidence>
<dbReference type="EC" id="3.4.21.89" evidence="4 8"/>
<keyword evidence="5 8" id="KW-0645">Protease</keyword>
<sequence length="193" mass="21463">MAGEDRADRRRAVLKAVLEIPVILVVSFALVFGFVRPVIAAPFYVGSGSMEPTLHGCWGCSNDRLLINKLAYDLADPERGDIVLFEDQRGGEDPLIKRVIGLPGEELELRNGRVYVNGTPLDEPYLRRDTCKPGYPKTCSFGPVTVPKNHYFMMGDNRTRSVDSRFFGPVPKDDIIGEALVRFWPPNRAGEPG</sequence>
<evidence type="ECO:0000256" key="8">
    <source>
        <dbReference type="RuleBase" id="RU003993"/>
    </source>
</evidence>
<comment type="subcellular location">
    <subcellularLocation>
        <location evidence="2">Cell membrane</location>
        <topology evidence="2">Single-pass type II membrane protein</topology>
    </subcellularLocation>
    <subcellularLocation>
        <location evidence="9">Membrane</location>
        <topology evidence="9">Single-pass type II membrane protein</topology>
    </subcellularLocation>
</comment>
<evidence type="ECO:0000313" key="11">
    <source>
        <dbReference type="EMBL" id="CAA9401589.1"/>
    </source>
</evidence>
<feature type="domain" description="Peptidase S26" evidence="10">
    <location>
        <begin position="24"/>
        <end position="184"/>
    </location>
</feature>
<dbReference type="PROSITE" id="PS00761">
    <property type="entry name" value="SPASE_I_3"/>
    <property type="match status" value="1"/>
</dbReference>
<dbReference type="PROSITE" id="PS00501">
    <property type="entry name" value="SPASE_I_1"/>
    <property type="match status" value="1"/>
</dbReference>
<evidence type="ECO:0000256" key="7">
    <source>
        <dbReference type="PIRSR" id="PIRSR600223-1"/>
    </source>
</evidence>
<dbReference type="GO" id="GO:0009003">
    <property type="term" value="F:signal peptidase activity"/>
    <property type="evidence" value="ECO:0007669"/>
    <property type="project" value="UniProtKB-EC"/>
</dbReference>
<dbReference type="AlphaFoldDB" id="A0A6J4NZ35"/>
<evidence type="ECO:0000259" key="10">
    <source>
        <dbReference type="Pfam" id="PF10502"/>
    </source>
</evidence>
<evidence type="ECO:0000256" key="9">
    <source>
        <dbReference type="RuleBase" id="RU362042"/>
    </source>
</evidence>
<dbReference type="InterPro" id="IPR000223">
    <property type="entry name" value="Pept_S26A_signal_pept_1"/>
</dbReference>
<protein>
    <recommendedName>
        <fullName evidence="4 8">Signal peptidase I</fullName>
        <ecNumber evidence="4 8">3.4.21.89</ecNumber>
    </recommendedName>
</protein>
<dbReference type="PANTHER" id="PTHR43390">
    <property type="entry name" value="SIGNAL PEPTIDASE I"/>
    <property type="match status" value="1"/>
</dbReference>
<dbReference type="GO" id="GO:0004252">
    <property type="term" value="F:serine-type endopeptidase activity"/>
    <property type="evidence" value="ECO:0007669"/>
    <property type="project" value="InterPro"/>
</dbReference>
<comment type="catalytic activity">
    <reaction evidence="1 8">
        <text>Cleavage of hydrophobic, N-terminal signal or leader sequences from secreted and periplasmic proteins.</text>
        <dbReference type="EC" id="3.4.21.89"/>
    </reaction>
</comment>
<evidence type="ECO:0000256" key="3">
    <source>
        <dbReference type="ARBA" id="ARBA00009370"/>
    </source>
</evidence>
<keyword evidence="8" id="KW-0812">Transmembrane</keyword>
<feature type="transmembrane region" description="Helical" evidence="8">
    <location>
        <begin position="12"/>
        <end position="35"/>
    </location>
</feature>
<dbReference type="EMBL" id="CADCUT010000070">
    <property type="protein sequence ID" value="CAA9401589.1"/>
    <property type="molecule type" value="Genomic_DNA"/>
</dbReference>
<feature type="active site" evidence="7">
    <location>
        <position position="49"/>
    </location>
</feature>
<dbReference type="GO" id="GO:0006465">
    <property type="term" value="P:signal peptide processing"/>
    <property type="evidence" value="ECO:0007669"/>
    <property type="project" value="InterPro"/>
</dbReference>
<proteinExistence type="inferred from homology"/>
<accession>A0A6J4NZ35</accession>
<dbReference type="InterPro" id="IPR019756">
    <property type="entry name" value="Pept_S26A_signal_pept_1_Ser-AS"/>
</dbReference>
<dbReference type="PANTHER" id="PTHR43390:SF1">
    <property type="entry name" value="CHLOROPLAST PROCESSING PEPTIDASE"/>
    <property type="match status" value="1"/>
</dbReference>
<reference evidence="11" key="1">
    <citation type="submission" date="2020-02" db="EMBL/GenBank/DDBJ databases">
        <authorList>
            <person name="Meier V. D."/>
        </authorList>
    </citation>
    <scope>NUCLEOTIDE SEQUENCE</scope>
    <source>
        <strain evidence="11">AVDCRST_MAG03</strain>
    </source>
</reference>
<dbReference type="CDD" id="cd06530">
    <property type="entry name" value="S26_SPase_I"/>
    <property type="match status" value="1"/>
</dbReference>
<organism evidence="11">
    <name type="scientific">uncultured Rubrobacteraceae bacterium</name>
    <dbReference type="NCBI Taxonomy" id="349277"/>
    <lineage>
        <taxon>Bacteria</taxon>
        <taxon>Bacillati</taxon>
        <taxon>Actinomycetota</taxon>
        <taxon>Rubrobacteria</taxon>
        <taxon>Rubrobacterales</taxon>
        <taxon>Rubrobacteraceae</taxon>
        <taxon>environmental samples</taxon>
    </lineage>
</organism>
<keyword evidence="6 8" id="KW-0378">Hydrolase</keyword>
<evidence type="ECO:0000256" key="2">
    <source>
        <dbReference type="ARBA" id="ARBA00004401"/>
    </source>
</evidence>
<gene>
    <name evidence="11" type="ORF">AVDCRST_MAG03-1268</name>
</gene>
<dbReference type="NCBIfam" id="TIGR02227">
    <property type="entry name" value="sigpep_I_bact"/>
    <property type="match status" value="1"/>
</dbReference>
<dbReference type="Pfam" id="PF10502">
    <property type="entry name" value="Peptidase_S26"/>
    <property type="match status" value="1"/>
</dbReference>
<dbReference type="InterPro" id="IPR036286">
    <property type="entry name" value="LexA/Signal_pep-like_sf"/>
</dbReference>
<dbReference type="SUPFAM" id="SSF51306">
    <property type="entry name" value="LexA/Signal peptidase"/>
    <property type="match status" value="1"/>
</dbReference>
<dbReference type="PRINTS" id="PR00727">
    <property type="entry name" value="LEADERPTASE"/>
</dbReference>
<dbReference type="InterPro" id="IPR019757">
    <property type="entry name" value="Pept_S26A_signal_pept_1_Lys-AS"/>
</dbReference>
<feature type="active site" evidence="7">
    <location>
        <position position="97"/>
    </location>
</feature>
<comment type="similarity">
    <text evidence="3 9">Belongs to the peptidase S26 family.</text>
</comment>
<name>A0A6J4NZ35_9ACTN</name>
<evidence type="ECO:0000256" key="1">
    <source>
        <dbReference type="ARBA" id="ARBA00000677"/>
    </source>
</evidence>
<dbReference type="PROSITE" id="PS00760">
    <property type="entry name" value="SPASE_I_2"/>
    <property type="match status" value="1"/>
</dbReference>
<keyword evidence="8" id="KW-0472">Membrane</keyword>
<keyword evidence="8" id="KW-1133">Transmembrane helix</keyword>
<dbReference type="InterPro" id="IPR019758">
    <property type="entry name" value="Pept_S26A_signal_pept_1_CS"/>
</dbReference>
<dbReference type="Gene3D" id="2.10.109.10">
    <property type="entry name" value="Umud Fragment, subunit A"/>
    <property type="match status" value="1"/>
</dbReference>